<evidence type="ECO:0000313" key="3">
    <source>
        <dbReference type="EMBL" id="CAD6195005.1"/>
    </source>
</evidence>
<protein>
    <recommendedName>
        <fullName evidence="2">7TM GPCR serpentine receptor class x (Srx) domain-containing protein</fullName>
    </recommendedName>
</protein>
<comment type="caution">
    <text evidence="3">The sequence shown here is derived from an EMBL/GenBank/DDBJ whole genome shotgun (WGS) entry which is preliminary data.</text>
</comment>
<feature type="transmembrane region" description="Helical" evidence="1">
    <location>
        <begin position="116"/>
        <end position="134"/>
    </location>
</feature>
<feature type="transmembrane region" description="Helical" evidence="1">
    <location>
        <begin position="12"/>
        <end position="28"/>
    </location>
</feature>
<keyword evidence="1" id="KW-1133">Transmembrane helix</keyword>
<sequence length="191" mass="21654">MDDIPFEPASDALRITAAAVMFLVRFIDEYFRPSIQRLCLLRPLEQLERERRLLKKMCISKTISNNMICFCFLVWCVPCALMNGYYLPWLGNVIFGLISGWTGYLMGPFAQTCMAINRFIAVYFPYAFMTSYPVDVTSVALGSCWVFSVGSAFTGFRVASAKHLEPPRNVRSTSVSLFQCPSSSKNVIKLY</sequence>
<dbReference type="PANTHER" id="PTHR46611:SF7">
    <property type="entry name" value="7TM GPCR SERPENTINE RECEPTOR CLASS X (SRX) DOMAIN-CONTAINING PROTEIN"/>
    <property type="match status" value="1"/>
</dbReference>
<dbReference type="AlphaFoldDB" id="A0A8S1HIC5"/>
<name>A0A8S1HIC5_9PELO</name>
<gene>
    <name evidence="3" type="ORF">CAUJ_LOCUS10924</name>
</gene>
<dbReference type="Gene3D" id="1.20.1070.10">
    <property type="entry name" value="Rhodopsin 7-helix transmembrane proteins"/>
    <property type="match status" value="1"/>
</dbReference>
<evidence type="ECO:0000256" key="1">
    <source>
        <dbReference type="SAM" id="Phobius"/>
    </source>
</evidence>
<keyword evidence="1" id="KW-0472">Membrane</keyword>
<keyword evidence="4" id="KW-1185">Reference proteome</keyword>
<organism evidence="3 4">
    <name type="scientific">Caenorhabditis auriculariae</name>
    <dbReference type="NCBI Taxonomy" id="2777116"/>
    <lineage>
        <taxon>Eukaryota</taxon>
        <taxon>Metazoa</taxon>
        <taxon>Ecdysozoa</taxon>
        <taxon>Nematoda</taxon>
        <taxon>Chromadorea</taxon>
        <taxon>Rhabditida</taxon>
        <taxon>Rhabditina</taxon>
        <taxon>Rhabditomorpha</taxon>
        <taxon>Rhabditoidea</taxon>
        <taxon>Rhabditidae</taxon>
        <taxon>Peloderinae</taxon>
        <taxon>Caenorhabditis</taxon>
    </lineage>
</organism>
<feature type="transmembrane region" description="Helical" evidence="1">
    <location>
        <begin position="63"/>
        <end position="83"/>
    </location>
</feature>
<dbReference type="InterPro" id="IPR019430">
    <property type="entry name" value="7TM_GPCR_serpentine_rcpt_Srx"/>
</dbReference>
<feature type="transmembrane region" description="Helical" evidence="1">
    <location>
        <begin position="89"/>
        <end position="109"/>
    </location>
</feature>
<dbReference type="Pfam" id="PF10328">
    <property type="entry name" value="7TM_GPCR_Srx"/>
    <property type="match status" value="1"/>
</dbReference>
<dbReference type="SUPFAM" id="SSF81321">
    <property type="entry name" value="Family A G protein-coupled receptor-like"/>
    <property type="match status" value="1"/>
</dbReference>
<dbReference type="Proteomes" id="UP000835052">
    <property type="component" value="Unassembled WGS sequence"/>
</dbReference>
<accession>A0A8S1HIC5</accession>
<reference evidence="3" key="1">
    <citation type="submission" date="2020-10" db="EMBL/GenBank/DDBJ databases">
        <authorList>
            <person name="Kikuchi T."/>
        </authorList>
    </citation>
    <scope>NUCLEOTIDE SEQUENCE</scope>
    <source>
        <strain evidence="3">NKZ352</strain>
    </source>
</reference>
<dbReference type="OrthoDB" id="5817115at2759"/>
<proteinExistence type="predicted"/>
<dbReference type="PANTHER" id="PTHR46611">
    <property type="entry name" value="SERPENTINE RECEPTOR, CLASS X-RELATED"/>
    <property type="match status" value="1"/>
</dbReference>
<feature type="domain" description="7TM GPCR serpentine receptor class x (Srx)" evidence="2">
    <location>
        <begin position="55"/>
        <end position="154"/>
    </location>
</feature>
<dbReference type="EMBL" id="CAJGYM010000050">
    <property type="protein sequence ID" value="CAD6195005.1"/>
    <property type="molecule type" value="Genomic_DNA"/>
</dbReference>
<keyword evidence="1" id="KW-0812">Transmembrane</keyword>
<evidence type="ECO:0000313" key="4">
    <source>
        <dbReference type="Proteomes" id="UP000835052"/>
    </source>
</evidence>
<evidence type="ECO:0000259" key="2">
    <source>
        <dbReference type="Pfam" id="PF10328"/>
    </source>
</evidence>